<evidence type="ECO:0000313" key="6">
    <source>
        <dbReference type="Proteomes" id="UP000285710"/>
    </source>
</evidence>
<dbReference type="InterPro" id="IPR009057">
    <property type="entry name" value="Homeodomain-like_sf"/>
</dbReference>
<dbReference type="GO" id="GO:0003700">
    <property type="term" value="F:DNA-binding transcription factor activity"/>
    <property type="evidence" value="ECO:0007669"/>
    <property type="project" value="TreeGrafter"/>
</dbReference>
<dbReference type="Proteomes" id="UP000285710">
    <property type="component" value="Unassembled WGS sequence"/>
</dbReference>
<dbReference type="RefSeq" id="WP_128270858.1">
    <property type="nucleotide sequence ID" value="NZ_SAUW01000033.1"/>
</dbReference>
<reference evidence="5 6" key="1">
    <citation type="submission" date="2019-01" db="EMBL/GenBank/DDBJ databases">
        <title>Sinorhodobacter populi sp. nov. isolated from the symptomatic bark tissue of Populus euramericana canker.</title>
        <authorList>
            <person name="Xu G."/>
        </authorList>
    </citation>
    <scope>NUCLEOTIDE SEQUENCE [LARGE SCALE GENOMIC DNA]</scope>
    <source>
        <strain evidence="5 6">2D-5</strain>
    </source>
</reference>
<name>A0A443IL24_9RHOB</name>
<feature type="DNA-binding region" description="H-T-H motif" evidence="2">
    <location>
        <begin position="51"/>
        <end position="70"/>
    </location>
</feature>
<dbReference type="PROSITE" id="PS50977">
    <property type="entry name" value="HTH_TETR_2"/>
    <property type="match status" value="1"/>
</dbReference>
<evidence type="ECO:0000256" key="2">
    <source>
        <dbReference type="PROSITE-ProRule" id="PRU00335"/>
    </source>
</evidence>
<dbReference type="InterPro" id="IPR050109">
    <property type="entry name" value="HTH-type_TetR-like_transc_reg"/>
</dbReference>
<dbReference type="AlphaFoldDB" id="A0A443IL24"/>
<evidence type="ECO:0000256" key="1">
    <source>
        <dbReference type="ARBA" id="ARBA00023125"/>
    </source>
</evidence>
<dbReference type="GO" id="GO:0000976">
    <property type="term" value="F:transcription cis-regulatory region binding"/>
    <property type="evidence" value="ECO:0007669"/>
    <property type="project" value="TreeGrafter"/>
</dbReference>
<evidence type="ECO:0000256" key="3">
    <source>
        <dbReference type="SAM" id="MobiDB-lite"/>
    </source>
</evidence>
<feature type="domain" description="HTH tetR-type" evidence="4">
    <location>
        <begin position="28"/>
        <end position="88"/>
    </location>
</feature>
<dbReference type="PANTHER" id="PTHR30055">
    <property type="entry name" value="HTH-TYPE TRANSCRIPTIONAL REGULATOR RUTR"/>
    <property type="match status" value="1"/>
</dbReference>
<keyword evidence="6" id="KW-1185">Reference proteome</keyword>
<reference evidence="5 6" key="2">
    <citation type="submission" date="2019-01" db="EMBL/GenBank/DDBJ databases">
        <authorList>
            <person name="Li Y."/>
        </authorList>
    </citation>
    <scope>NUCLEOTIDE SEQUENCE [LARGE SCALE GENOMIC DNA]</scope>
    <source>
        <strain evidence="5 6">2D-5</strain>
    </source>
</reference>
<dbReference type="SUPFAM" id="SSF48498">
    <property type="entry name" value="Tetracyclin repressor-like, C-terminal domain"/>
    <property type="match status" value="1"/>
</dbReference>
<accession>A0A443IL24</accession>
<gene>
    <name evidence="5" type="ORF">D2T33_19340</name>
</gene>
<keyword evidence="1 2" id="KW-0238">DNA-binding</keyword>
<organism evidence="5 6">
    <name type="scientific">Paenirhodobacter populi</name>
    <dbReference type="NCBI Taxonomy" id="2306993"/>
    <lineage>
        <taxon>Bacteria</taxon>
        <taxon>Pseudomonadati</taxon>
        <taxon>Pseudomonadota</taxon>
        <taxon>Alphaproteobacteria</taxon>
        <taxon>Rhodobacterales</taxon>
        <taxon>Rhodobacter group</taxon>
        <taxon>Paenirhodobacter</taxon>
    </lineage>
</organism>
<dbReference type="PANTHER" id="PTHR30055:SF223">
    <property type="entry name" value="HTH-TYPE TRANSCRIPTIONAL REGULATOR UIDR"/>
    <property type="match status" value="1"/>
</dbReference>
<dbReference type="InterPro" id="IPR036271">
    <property type="entry name" value="Tet_transcr_reg_TetR-rel_C_sf"/>
</dbReference>
<dbReference type="Gene3D" id="1.10.357.10">
    <property type="entry name" value="Tetracycline Repressor, domain 2"/>
    <property type="match status" value="1"/>
</dbReference>
<dbReference type="Pfam" id="PF00440">
    <property type="entry name" value="TetR_N"/>
    <property type="match status" value="1"/>
</dbReference>
<evidence type="ECO:0000313" key="5">
    <source>
        <dbReference type="EMBL" id="RWR05813.1"/>
    </source>
</evidence>
<proteinExistence type="predicted"/>
<comment type="caution">
    <text evidence="5">The sequence shown here is derived from an EMBL/GenBank/DDBJ whole genome shotgun (WGS) entry which is preliminary data.</text>
</comment>
<feature type="region of interest" description="Disordered" evidence="3">
    <location>
        <begin position="1"/>
        <end position="29"/>
    </location>
</feature>
<dbReference type="PRINTS" id="PR00455">
    <property type="entry name" value="HTHTETR"/>
</dbReference>
<dbReference type="EMBL" id="SAUW01000033">
    <property type="protein sequence ID" value="RWR05813.1"/>
    <property type="molecule type" value="Genomic_DNA"/>
</dbReference>
<dbReference type="SUPFAM" id="SSF46689">
    <property type="entry name" value="Homeodomain-like"/>
    <property type="match status" value="1"/>
</dbReference>
<protein>
    <submittedName>
        <fullName evidence="5">TetR/AcrR family transcriptional regulator</fullName>
    </submittedName>
</protein>
<sequence>MTDETGDNPREASPRKPRTRGPSPEKTAQTRSCLLHAALDEFVENGFAGAQMSRITERAGIAKGTAYRYFPTKSALFEGVVAEFMAPLISGIGPPEPRADESVGDFLRRSLIPVMTTIETSRRADVARLVLAEGRNFPFIVQAYRREAYDRTIDFVRAAARIAMERGELTDDRLLRHPQLIFAPLWLAMIETGILVPDAPVSGAELLAEQIDLIFPPSR</sequence>
<evidence type="ECO:0000259" key="4">
    <source>
        <dbReference type="PROSITE" id="PS50977"/>
    </source>
</evidence>
<dbReference type="InterPro" id="IPR001647">
    <property type="entry name" value="HTH_TetR"/>
</dbReference>